<dbReference type="EMBL" id="CACVKT020003265">
    <property type="protein sequence ID" value="CAC5382863.1"/>
    <property type="molecule type" value="Genomic_DNA"/>
</dbReference>
<dbReference type="SUPFAM" id="SSF56672">
    <property type="entry name" value="DNA/RNA polymerases"/>
    <property type="match status" value="1"/>
</dbReference>
<dbReference type="PANTHER" id="PTHR37984:SF8">
    <property type="entry name" value="CCHC-TYPE DOMAIN-CONTAINING PROTEIN"/>
    <property type="match status" value="1"/>
</dbReference>
<evidence type="ECO:0000256" key="2">
    <source>
        <dbReference type="ARBA" id="ARBA00022695"/>
    </source>
</evidence>
<sequence>MKTGTKIFLSCLCVGLLMTLIGKRDFVFANYDDTNKQMMFQSITKQQQNFEELKRLVSSAPVLRFYNVNEPVTILDDASSKGLVVVLLQNKQPVAYGPRALSEKQRRYVQIDREMLATLYGYKNFDHYINGRRAVIESDHKPLVAIFDKPLYRTPRLQRMLMKLQRYGLRIVYVPGKLMFISDALSRAYLPDSNDKLIDDELILVTLKNNYLFV</sequence>
<evidence type="ECO:0000256" key="5">
    <source>
        <dbReference type="ARBA" id="ARBA00022801"/>
    </source>
</evidence>
<evidence type="ECO:0000256" key="3">
    <source>
        <dbReference type="ARBA" id="ARBA00022722"/>
    </source>
</evidence>
<keyword evidence="5" id="KW-0378">Hydrolase</keyword>
<feature type="domain" description="Reverse transcriptase RNase H-like" evidence="8">
    <location>
        <begin position="69"/>
        <end position="167"/>
    </location>
</feature>
<proteinExistence type="predicted"/>
<dbReference type="GO" id="GO:0003964">
    <property type="term" value="F:RNA-directed DNA polymerase activity"/>
    <property type="evidence" value="ECO:0007669"/>
    <property type="project" value="UniProtKB-KW"/>
</dbReference>
<evidence type="ECO:0000259" key="8">
    <source>
        <dbReference type="Pfam" id="PF17917"/>
    </source>
</evidence>
<name>A0A6J8BGR2_MYTCO</name>
<feature type="signal peptide" evidence="7">
    <location>
        <begin position="1"/>
        <end position="29"/>
    </location>
</feature>
<dbReference type="Proteomes" id="UP000507470">
    <property type="component" value="Unassembled WGS sequence"/>
</dbReference>
<dbReference type="GO" id="GO:0016787">
    <property type="term" value="F:hydrolase activity"/>
    <property type="evidence" value="ECO:0007669"/>
    <property type="project" value="UniProtKB-KW"/>
</dbReference>
<evidence type="ECO:0000313" key="9">
    <source>
        <dbReference type="EMBL" id="CAC5382863.1"/>
    </source>
</evidence>
<evidence type="ECO:0000256" key="4">
    <source>
        <dbReference type="ARBA" id="ARBA00022759"/>
    </source>
</evidence>
<keyword evidence="4" id="KW-0255">Endonuclease</keyword>
<organism evidence="9 10">
    <name type="scientific">Mytilus coruscus</name>
    <name type="common">Sea mussel</name>
    <dbReference type="NCBI Taxonomy" id="42192"/>
    <lineage>
        <taxon>Eukaryota</taxon>
        <taxon>Metazoa</taxon>
        <taxon>Spiralia</taxon>
        <taxon>Lophotrochozoa</taxon>
        <taxon>Mollusca</taxon>
        <taxon>Bivalvia</taxon>
        <taxon>Autobranchia</taxon>
        <taxon>Pteriomorphia</taxon>
        <taxon>Mytilida</taxon>
        <taxon>Mytiloidea</taxon>
        <taxon>Mytilidae</taxon>
        <taxon>Mytilinae</taxon>
        <taxon>Mytilus</taxon>
    </lineage>
</organism>
<dbReference type="GO" id="GO:0004519">
    <property type="term" value="F:endonuclease activity"/>
    <property type="evidence" value="ECO:0007669"/>
    <property type="project" value="UniProtKB-KW"/>
</dbReference>
<dbReference type="OrthoDB" id="6250588at2759"/>
<dbReference type="InterPro" id="IPR050951">
    <property type="entry name" value="Retrovirus_Pol_polyprotein"/>
</dbReference>
<evidence type="ECO:0000256" key="7">
    <source>
        <dbReference type="SAM" id="SignalP"/>
    </source>
</evidence>
<dbReference type="Pfam" id="PF17917">
    <property type="entry name" value="RT_RNaseH"/>
    <property type="match status" value="1"/>
</dbReference>
<protein>
    <recommendedName>
        <fullName evidence="8">Reverse transcriptase RNase H-like domain-containing protein</fullName>
    </recommendedName>
</protein>
<dbReference type="PANTHER" id="PTHR37984">
    <property type="entry name" value="PROTEIN CBG26694"/>
    <property type="match status" value="1"/>
</dbReference>
<evidence type="ECO:0000256" key="1">
    <source>
        <dbReference type="ARBA" id="ARBA00022679"/>
    </source>
</evidence>
<keyword evidence="10" id="KW-1185">Reference proteome</keyword>
<dbReference type="AlphaFoldDB" id="A0A6J8BGR2"/>
<accession>A0A6J8BGR2</accession>
<keyword evidence="2" id="KW-0548">Nucleotidyltransferase</keyword>
<keyword evidence="3" id="KW-0540">Nuclease</keyword>
<keyword evidence="7" id="KW-0732">Signal</keyword>
<dbReference type="InterPro" id="IPR041373">
    <property type="entry name" value="RT_RNaseH"/>
</dbReference>
<feature type="chain" id="PRO_5026780434" description="Reverse transcriptase RNase H-like domain-containing protein" evidence="7">
    <location>
        <begin position="30"/>
        <end position="214"/>
    </location>
</feature>
<gene>
    <name evidence="9" type="ORF">MCOR_18654</name>
</gene>
<evidence type="ECO:0000313" key="10">
    <source>
        <dbReference type="Proteomes" id="UP000507470"/>
    </source>
</evidence>
<reference evidence="9 10" key="1">
    <citation type="submission" date="2020-06" db="EMBL/GenBank/DDBJ databases">
        <authorList>
            <person name="Li R."/>
            <person name="Bekaert M."/>
        </authorList>
    </citation>
    <scope>NUCLEOTIDE SEQUENCE [LARGE SCALE GENOMIC DNA]</scope>
    <source>
        <strain evidence="10">wild</strain>
    </source>
</reference>
<keyword evidence="6" id="KW-0695">RNA-directed DNA polymerase</keyword>
<dbReference type="CDD" id="cd09274">
    <property type="entry name" value="RNase_HI_RT_Ty3"/>
    <property type="match status" value="1"/>
</dbReference>
<evidence type="ECO:0000256" key="6">
    <source>
        <dbReference type="ARBA" id="ARBA00022918"/>
    </source>
</evidence>
<keyword evidence="1" id="KW-0808">Transferase</keyword>
<dbReference type="InterPro" id="IPR043502">
    <property type="entry name" value="DNA/RNA_pol_sf"/>
</dbReference>